<dbReference type="Pfam" id="PF02518">
    <property type="entry name" value="HATPase_c"/>
    <property type="match status" value="1"/>
</dbReference>
<evidence type="ECO:0000259" key="14">
    <source>
        <dbReference type="PROSITE" id="PS50109"/>
    </source>
</evidence>
<organism evidence="19 20">
    <name type="scientific">Pseudobythopirellula maris</name>
    <dbReference type="NCBI Taxonomy" id="2527991"/>
    <lineage>
        <taxon>Bacteria</taxon>
        <taxon>Pseudomonadati</taxon>
        <taxon>Planctomycetota</taxon>
        <taxon>Planctomycetia</taxon>
        <taxon>Pirellulales</taxon>
        <taxon>Lacipirellulaceae</taxon>
        <taxon>Pseudobythopirellula</taxon>
    </lineage>
</organism>
<proteinExistence type="predicted"/>
<feature type="domain" description="Histidine kinase" evidence="14">
    <location>
        <begin position="137"/>
        <end position="358"/>
    </location>
</feature>
<feature type="domain" description="PAS" evidence="16">
    <location>
        <begin position="1"/>
        <end position="64"/>
    </location>
</feature>
<dbReference type="Gene3D" id="3.30.565.10">
    <property type="entry name" value="Histidine kinase-like ATPase, C-terminal domain"/>
    <property type="match status" value="1"/>
</dbReference>
<keyword evidence="6" id="KW-0812">Transmembrane</keyword>
<evidence type="ECO:0000256" key="3">
    <source>
        <dbReference type="ARBA" id="ARBA00012438"/>
    </source>
</evidence>
<keyword evidence="10" id="KW-1133">Transmembrane helix</keyword>
<evidence type="ECO:0000256" key="12">
    <source>
        <dbReference type="PROSITE-ProRule" id="PRU00110"/>
    </source>
</evidence>
<keyword evidence="8 19" id="KW-0418">Kinase</keyword>
<dbReference type="PROSITE" id="PS50113">
    <property type="entry name" value="PAC"/>
    <property type="match status" value="1"/>
</dbReference>
<feature type="modified residue" description="4-aspartylphosphate" evidence="13">
    <location>
        <position position="431"/>
    </location>
</feature>
<keyword evidence="5 19" id="KW-0808">Transferase</keyword>
<comment type="catalytic activity">
    <reaction evidence="1">
        <text>ATP + protein L-histidine = ADP + protein N-phospho-L-histidine.</text>
        <dbReference type="EC" id="2.7.13.3"/>
    </reaction>
</comment>
<dbReference type="Pfam" id="PF00072">
    <property type="entry name" value="Response_reg"/>
    <property type="match status" value="2"/>
</dbReference>
<name>A0A5C5ZSN0_9BACT</name>
<evidence type="ECO:0000256" key="11">
    <source>
        <dbReference type="ARBA" id="ARBA00023136"/>
    </source>
</evidence>
<dbReference type="CDD" id="cd00130">
    <property type="entry name" value="PAS"/>
    <property type="match status" value="1"/>
</dbReference>
<dbReference type="PANTHER" id="PTHR45339:SF5">
    <property type="entry name" value="HISTIDINE KINASE"/>
    <property type="match status" value="1"/>
</dbReference>
<evidence type="ECO:0000259" key="17">
    <source>
        <dbReference type="PROSITE" id="PS50113"/>
    </source>
</evidence>
<dbReference type="GO" id="GO:0005886">
    <property type="term" value="C:plasma membrane"/>
    <property type="evidence" value="ECO:0007669"/>
    <property type="project" value="UniProtKB-SubCell"/>
</dbReference>
<evidence type="ECO:0000256" key="5">
    <source>
        <dbReference type="ARBA" id="ARBA00022679"/>
    </source>
</evidence>
<dbReference type="InterPro" id="IPR003661">
    <property type="entry name" value="HisK_dim/P_dom"/>
</dbReference>
<dbReference type="PROSITE" id="PS50112">
    <property type="entry name" value="PAS"/>
    <property type="match status" value="1"/>
</dbReference>
<dbReference type="CDD" id="cd00082">
    <property type="entry name" value="HisKA"/>
    <property type="match status" value="1"/>
</dbReference>
<dbReference type="SUPFAM" id="SSF47226">
    <property type="entry name" value="Histidine-containing phosphotransfer domain, HPT domain"/>
    <property type="match status" value="1"/>
</dbReference>
<dbReference type="Proteomes" id="UP000315440">
    <property type="component" value="Unassembled WGS sequence"/>
</dbReference>
<dbReference type="Gene3D" id="1.20.120.160">
    <property type="entry name" value="HPT domain"/>
    <property type="match status" value="1"/>
</dbReference>
<dbReference type="InterPro" id="IPR013656">
    <property type="entry name" value="PAS_4"/>
</dbReference>
<feature type="domain" description="Response regulatory" evidence="15">
    <location>
        <begin position="377"/>
        <end position="498"/>
    </location>
</feature>
<evidence type="ECO:0000313" key="20">
    <source>
        <dbReference type="Proteomes" id="UP000315440"/>
    </source>
</evidence>
<dbReference type="InterPro" id="IPR000700">
    <property type="entry name" value="PAS-assoc_C"/>
</dbReference>
<keyword evidence="4 13" id="KW-0597">Phosphoprotein</keyword>
<keyword evidence="20" id="KW-1185">Reference proteome</keyword>
<dbReference type="InterPro" id="IPR011006">
    <property type="entry name" value="CheY-like_superfamily"/>
</dbReference>
<feature type="modified residue" description="Phosphohistidine" evidence="12">
    <location>
        <position position="731"/>
    </location>
</feature>
<evidence type="ECO:0000259" key="18">
    <source>
        <dbReference type="PROSITE" id="PS50894"/>
    </source>
</evidence>
<dbReference type="InterPro" id="IPR035965">
    <property type="entry name" value="PAS-like_dom_sf"/>
</dbReference>
<dbReference type="Pfam" id="PF08448">
    <property type="entry name" value="PAS_4"/>
    <property type="match status" value="1"/>
</dbReference>
<dbReference type="NCBIfam" id="TIGR00229">
    <property type="entry name" value="sensory_box"/>
    <property type="match status" value="1"/>
</dbReference>
<dbReference type="AlphaFoldDB" id="A0A5C5ZSN0"/>
<dbReference type="InterPro" id="IPR004358">
    <property type="entry name" value="Sig_transdc_His_kin-like_C"/>
</dbReference>
<gene>
    <name evidence="19" type="primary">barA_1</name>
    <name evidence="19" type="ORF">Mal64_04480</name>
</gene>
<comment type="subcellular location">
    <subcellularLocation>
        <location evidence="2">Membrane</location>
    </subcellularLocation>
</comment>
<evidence type="ECO:0000259" key="16">
    <source>
        <dbReference type="PROSITE" id="PS50112"/>
    </source>
</evidence>
<evidence type="ECO:0000256" key="8">
    <source>
        <dbReference type="ARBA" id="ARBA00022777"/>
    </source>
</evidence>
<evidence type="ECO:0000256" key="13">
    <source>
        <dbReference type="PROSITE-ProRule" id="PRU00169"/>
    </source>
</evidence>
<evidence type="ECO:0000256" key="6">
    <source>
        <dbReference type="ARBA" id="ARBA00022692"/>
    </source>
</evidence>
<dbReference type="SUPFAM" id="SSF55785">
    <property type="entry name" value="PYP-like sensor domain (PAS domain)"/>
    <property type="match status" value="1"/>
</dbReference>
<dbReference type="Pfam" id="PF01627">
    <property type="entry name" value="Hpt"/>
    <property type="match status" value="1"/>
</dbReference>
<dbReference type="Gene3D" id="1.10.287.130">
    <property type="match status" value="1"/>
</dbReference>
<dbReference type="PRINTS" id="PR00344">
    <property type="entry name" value="BCTRLSENSOR"/>
</dbReference>
<dbReference type="GO" id="GO:0000155">
    <property type="term" value="F:phosphorelay sensor kinase activity"/>
    <property type="evidence" value="ECO:0007669"/>
    <property type="project" value="InterPro"/>
</dbReference>
<dbReference type="InterPro" id="IPR036641">
    <property type="entry name" value="HPT_dom_sf"/>
</dbReference>
<dbReference type="FunFam" id="1.10.287.130:FF:000004">
    <property type="entry name" value="Ethylene receptor 1"/>
    <property type="match status" value="1"/>
</dbReference>
<evidence type="ECO:0000256" key="2">
    <source>
        <dbReference type="ARBA" id="ARBA00004370"/>
    </source>
</evidence>
<dbReference type="SMART" id="SM00448">
    <property type="entry name" value="REC"/>
    <property type="match status" value="2"/>
</dbReference>
<evidence type="ECO:0000259" key="15">
    <source>
        <dbReference type="PROSITE" id="PS50110"/>
    </source>
</evidence>
<feature type="domain" description="HPt" evidence="18">
    <location>
        <begin position="692"/>
        <end position="785"/>
    </location>
</feature>
<dbReference type="Gene3D" id="3.40.50.2300">
    <property type="match status" value="2"/>
</dbReference>
<dbReference type="CDD" id="cd17546">
    <property type="entry name" value="REC_hyHK_CKI1_RcsC-like"/>
    <property type="match status" value="1"/>
</dbReference>
<dbReference type="PANTHER" id="PTHR45339">
    <property type="entry name" value="HYBRID SIGNAL TRANSDUCTION HISTIDINE KINASE J"/>
    <property type="match status" value="1"/>
</dbReference>
<keyword evidence="9" id="KW-0067">ATP-binding</keyword>
<reference evidence="19 20" key="1">
    <citation type="submission" date="2019-02" db="EMBL/GenBank/DDBJ databases">
        <title>Deep-cultivation of Planctomycetes and their phenomic and genomic characterization uncovers novel biology.</title>
        <authorList>
            <person name="Wiegand S."/>
            <person name="Jogler M."/>
            <person name="Boedeker C."/>
            <person name="Pinto D."/>
            <person name="Vollmers J."/>
            <person name="Rivas-Marin E."/>
            <person name="Kohn T."/>
            <person name="Peeters S.H."/>
            <person name="Heuer A."/>
            <person name="Rast P."/>
            <person name="Oberbeckmann S."/>
            <person name="Bunk B."/>
            <person name="Jeske O."/>
            <person name="Meyerdierks A."/>
            <person name="Storesund J.E."/>
            <person name="Kallscheuer N."/>
            <person name="Luecker S."/>
            <person name="Lage O.M."/>
            <person name="Pohl T."/>
            <person name="Merkel B.J."/>
            <person name="Hornburger P."/>
            <person name="Mueller R.-W."/>
            <person name="Bruemmer F."/>
            <person name="Labrenz M."/>
            <person name="Spormann A.M."/>
            <person name="Op Den Camp H."/>
            <person name="Overmann J."/>
            <person name="Amann R."/>
            <person name="Jetten M.S.M."/>
            <person name="Mascher T."/>
            <person name="Medema M.H."/>
            <person name="Devos D.P."/>
            <person name="Kaster A.-K."/>
            <person name="Ovreas L."/>
            <person name="Rohde M."/>
            <person name="Galperin M.Y."/>
            <person name="Jogler C."/>
        </authorList>
    </citation>
    <scope>NUCLEOTIDE SEQUENCE [LARGE SCALE GENOMIC DNA]</scope>
    <source>
        <strain evidence="19 20">Mal64</strain>
    </source>
</reference>
<dbReference type="SMART" id="SM00387">
    <property type="entry name" value="HATPase_c"/>
    <property type="match status" value="1"/>
</dbReference>
<dbReference type="Gene3D" id="3.30.450.20">
    <property type="entry name" value="PAS domain"/>
    <property type="match status" value="1"/>
</dbReference>
<dbReference type="InterPro" id="IPR036890">
    <property type="entry name" value="HATPase_C_sf"/>
</dbReference>
<evidence type="ECO:0000256" key="10">
    <source>
        <dbReference type="ARBA" id="ARBA00022989"/>
    </source>
</evidence>
<evidence type="ECO:0000256" key="7">
    <source>
        <dbReference type="ARBA" id="ARBA00022741"/>
    </source>
</evidence>
<dbReference type="EMBL" id="SJPQ01000001">
    <property type="protein sequence ID" value="TWT90065.1"/>
    <property type="molecule type" value="Genomic_DNA"/>
</dbReference>
<dbReference type="CDD" id="cd00156">
    <property type="entry name" value="REC"/>
    <property type="match status" value="1"/>
</dbReference>
<dbReference type="InterPro" id="IPR001789">
    <property type="entry name" value="Sig_transdc_resp-reg_receiver"/>
</dbReference>
<dbReference type="SMART" id="SM00388">
    <property type="entry name" value="HisKA"/>
    <property type="match status" value="1"/>
</dbReference>
<accession>A0A5C5ZSN0</accession>
<feature type="domain" description="PAC" evidence="17">
    <location>
        <begin position="67"/>
        <end position="119"/>
    </location>
</feature>
<evidence type="ECO:0000256" key="4">
    <source>
        <dbReference type="ARBA" id="ARBA00022553"/>
    </source>
</evidence>
<dbReference type="EC" id="2.7.13.3" evidence="3"/>
<comment type="caution">
    <text evidence="19">The sequence shown here is derived from an EMBL/GenBank/DDBJ whole genome shotgun (WGS) entry which is preliminary data.</text>
</comment>
<dbReference type="InterPro" id="IPR036097">
    <property type="entry name" value="HisK_dim/P_sf"/>
</dbReference>
<dbReference type="InterPro" id="IPR008207">
    <property type="entry name" value="Sig_transdc_His_kin_Hpt_dom"/>
</dbReference>
<dbReference type="SUPFAM" id="SSF52172">
    <property type="entry name" value="CheY-like"/>
    <property type="match status" value="2"/>
</dbReference>
<dbReference type="PROSITE" id="PS50110">
    <property type="entry name" value="RESPONSE_REGULATORY"/>
    <property type="match status" value="2"/>
</dbReference>
<dbReference type="InterPro" id="IPR003594">
    <property type="entry name" value="HATPase_dom"/>
</dbReference>
<dbReference type="PROSITE" id="PS50109">
    <property type="entry name" value="HIS_KIN"/>
    <property type="match status" value="1"/>
</dbReference>
<evidence type="ECO:0000256" key="1">
    <source>
        <dbReference type="ARBA" id="ARBA00000085"/>
    </source>
</evidence>
<dbReference type="GO" id="GO:0005524">
    <property type="term" value="F:ATP binding"/>
    <property type="evidence" value="ECO:0007669"/>
    <property type="project" value="UniProtKB-KW"/>
</dbReference>
<dbReference type="CDD" id="cd16922">
    <property type="entry name" value="HATPase_EvgS-ArcB-TorS-like"/>
    <property type="match status" value="1"/>
</dbReference>
<feature type="domain" description="Response regulatory" evidence="15">
    <location>
        <begin position="522"/>
        <end position="642"/>
    </location>
</feature>
<evidence type="ECO:0000313" key="19">
    <source>
        <dbReference type="EMBL" id="TWT90065.1"/>
    </source>
</evidence>
<protein>
    <recommendedName>
        <fullName evidence="3">histidine kinase</fullName>
        <ecNumber evidence="3">2.7.13.3</ecNumber>
    </recommendedName>
</protein>
<feature type="modified residue" description="4-aspartylphosphate" evidence="13">
    <location>
        <position position="571"/>
    </location>
</feature>
<dbReference type="SUPFAM" id="SSF55874">
    <property type="entry name" value="ATPase domain of HSP90 chaperone/DNA topoisomerase II/histidine kinase"/>
    <property type="match status" value="1"/>
</dbReference>
<keyword evidence="11" id="KW-0472">Membrane</keyword>
<keyword evidence="7" id="KW-0547">Nucleotide-binding</keyword>
<sequence length="789" mass="86425">MMSSCRDAIIACSLDGEIRSWNRGAEEIYGYSRQQALGESLSLITPADRTDELQSLAEQAVAGDALEPFDTVRVRQSGQEFPAAIRGFPIRDAEGSVVGFATVERDVSDRVDAADALHNALAAAQEANAAKTRFLANVSHELRTPMNAIVGMTALALEEKLSPELRDYLETIRDSSDAMLHLVNDVLDLSKFDSQQFEFEEVAFDPRDLVEGTIKVLGSAAHAKGLELVCRLSPNTPSAVVGDPVRLRQVLTNLIGNAIKFTPSGEVLVEVTPEALERGRCKLRFRVIDTGIGVSPKDRDKIFAPFTQVDSATTRRYSGTGLGLTIARHLIHCFGGELKVNSKKGEGSCFSFMLSLPLADKRPTLPMQAAERLSGLRVLVADDNESTRGSLLEQLEAWKIEAEAVESGRDALDILREASDQGHPFDVALIDALMPGIDGFSVASRVEGDESIVSRTILMASTTDRLEFSRRCAEAGASGYVQKPISQSQLLNAVAQVTGASTLEGEPTIRLFDEPGPSEPLRVLLVEDTPANRKVVKRALSKRGHELREAVNGREAVDAFRKEDFDVILMDVQMPIMDGLQATEAIREIEHRSGDERGVPIIALTAHSMRGDRERCLRAGMSGYLSKPLDLRRLIHSVEESAKNGDKKTRELSDLHDTKDKGMTTEIEATSNDRFDEQLWDPEKALSRLRGDRSLLMDMIKFYEEDHLTLLKTIDAQQQAGELDDLQRAAHSLKGLASTFEADRTVGAARDLEHAARDGEADKLEPLVKKLSSEANALAIALTAYREST</sequence>
<dbReference type="SMART" id="SM00091">
    <property type="entry name" value="PAS"/>
    <property type="match status" value="1"/>
</dbReference>
<dbReference type="InterPro" id="IPR005467">
    <property type="entry name" value="His_kinase_dom"/>
</dbReference>
<evidence type="ECO:0000256" key="9">
    <source>
        <dbReference type="ARBA" id="ARBA00022840"/>
    </source>
</evidence>
<dbReference type="Pfam" id="PF00512">
    <property type="entry name" value="HisKA"/>
    <property type="match status" value="1"/>
</dbReference>
<dbReference type="FunFam" id="3.30.565.10:FF:000010">
    <property type="entry name" value="Sensor histidine kinase RcsC"/>
    <property type="match status" value="1"/>
</dbReference>
<dbReference type="SUPFAM" id="SSF47384">
    <property type="entry name" value="Homodimeric domain of signal transducing histidine kinase"/>
    <property type="match status" value="1"/>
</dbReference>
<dbReference type="PROSITE" id="PS50894">
    <property type="entry name" value="HPT"/>
    <property type="match status" value="1"/>
</dbReference>
<dbReference type="InterPro" id="IPR000014">
    <property type="entry name" value="PAS"/>
</dbReference>